<organism evidence="8 9">
    <name type="scientific">Massariosphaeria phaeospora</name>
    <dbReference type="NCBI Taxonomy" id="100035"/>
    <lineage>
        <taxon>Eukaryota</taxon>
        <taxon>Fungi</taxon>
        <taxon>Dikarya</taxon>
        <taxon>Ascomycota</taxon>
        <taxon>Pezizomycotina</taxon>
        <taxon>Dothideomycetes</taxon>
        <taxon>Pleosporomycetidae</taxon>
        <taxon>Pleosporales</taxon>
        <taxon>Pleosporales incertae sedis</taxon>
        <taxon>Massariosphaeria</taxon>
    </lineage>
</organism>
<feature type="region of interest" description="Disordered" evidence="6">
    <location>
        <begin position="74"/>
        <end position="102"/>
    </location>
</feature>
<dbReference type="Proteomes" id="UP000481861">
    <property type="component" value="Unassembled WGS sequence"/>
</dbReference>
<accession>A0A7C8I8R4</accession>
<keyword evidence="2" id="KW-0862">Zinc</keyword>
<dbReference type="PANTHER" id="PTHR47660">
    <property type="entry name" value="TRANSCRIPTION FACTOR WITH C2H2 AND ZN(2)-CYS(6) DNA BINDING DOMAIN (EUROFUNG)-RELATED-RELATED"/>
    <property type="match status" value="1"/>
</dbReference>
<dbReference type="GO" id="GO:0008270">
    <property type="term" value="F:zinc ion binding"/>
    <property type="evidence" value="ECO:0007669"/>
    <property type="project" value="InterPro"/>
</dbReference>
<dbReference type="CDD" id="cd00067">
    <property type="entry name" value="GAL4"/>
    <property type="match status" value="1"/>
</dbReference>
<dbReference type="SMART" id="SM00066">
    <property type="entry name" value="GAL4"/>
    <property type="match status" value="1"/>
</dbReference>
<evidence type="ECO:0000313" key="8">
    <source>
        <dbReference type="EMBL" id="KAF2868010.1"/>
    </source>
</evidence>
<dbReference type="SUPFAM" id="SSF57701">
    <property type="entry name" value="Zn2/Cys6 DNA-binding domain"/>
    <property type="match status" value="1"/>
</dbReference>
<comment type="caution">
    <text evidence="8">The sequence shown here is derived from an EMBL/GenBank/DDBJ whole genome shotgun (WGS) entry which is preliminary data.</text>
</comment>
<proteinExistence type="predicted"/>
<dbReference type="PROSITE" id="PS50048">
    <property type="entry name" value="ZN2_CY6_FUNGAL_2"/>
    <property type="match status" value="1"/>
</dbReference>
<sequence length="381" mass="43012">MLGYISSTRKKSCHACVRSKRRCDLGYPCCNRCFTKGLDCTYPNPVQEAQVVFRQATPDLVPASNVNSTKVLQSSSNVSQSSSNSDSSLYQISGSSSPESDLACHDRFPSSHTNILEGFLPQVWEPIILNERQISYLVKKLSSFIPSIAFVGHTPFLHEDLYKEQPFQSYQDSCSLSALYLMKTDKNIPILVNSINTKIDSLITSSAGWSLREHLAAVQALVVYQIIRLFDPDLQQQAFAAKQNGLLELWTAHLWKRSFNEASQFRKCYENWAFYESIRRTVIMSTMVRGAWSSLTQNGLCDQVPVLARLPWTKNASFFHLENLSEFMVSGPCTQQEGGLITYGDYSLKWNPGDDVNRLTSFERMLLSACRGKEDPDLMND</sequence>
<dbReference type="Pfam" id="PF00172">
    <property type="entry name" value="Zn_clus"/>
    <property type="match status" value="1"/>
</dbReference>
<evidence type="ECO:0000256" key="6">
    <source>
        <dbReference type="SAM" id="MobiDB-lite"/>
    </source>
</evidence>
<dbReference type="OrthoDB" id="4216928at2759"/>
<feature type="domain" description="Zn(2)-C6 fungal-type" evidence="7">
    <location>
        <begin position="12"/>
        <end position="42"/>
    </location>
</feature>
<keyword evidence="5" id="KW-0539">Nucleus</keyword>
<dbReference type="EMBL" id="JAADJZ010000021">
    <property type="protein sequence ID" value="KAF2868010.1"/>
    <property type="molecule type" value="Genomic_DNA"/>
</dbReference>
<evidence type="ECO:0000256" key="3">
    <source>
        <dbReference type="ARBA" id="ARBA00023015"/>
    </source>
</evidence>
<evidence type="ECO:0000256" key="1">
    <source>
        <dbReference type="ARBA" id="ARBA00022723"/>
    </source>
</evidence>
<feature type="compositionally biased region" description="Polar residues" evidence="6">
    <location>
        <begin position="90"/>
        <end position="99"/>
    </location>
</feature>
<keyword evidence="4" id="KW-0804">Transcription</keyword>
<name>A0A7C8I8R4_9PLEO</name>
<dbReference type="Gene3D" id="4.10.240.10">
    <property type="entry name" value="Zn(2)-C6 fungal-type DNA-binding domain"/>
    <property type="match status" value="1"/>
</dbReference>
<keyword evidence="1" id="KW-0479">Metal-binding</keyword>
<evidence type="ECO:0000256" key="5">
    <source>
        <dbReference type="ARBA" id="ARBA00023242"/>
    </source>
</evidence>
<dbReference type="InterPro" id="IPR036864">
    <property type="entry name" value="Zn2-C6_fun-type_DNA-bd_sf"/>
</dbReference>
<dbReference type="InterPro" id="IPR001138">
    <property type="entry name" value="Zn2Cys6_DnaBD"/>
</dbReference>
<evidence type="ECO:0000259" key="7">
    <source>
        <dbReference type="PROSITE" id="PS50048"/>
    </source>
</evidence>
<protein>
    <recommendedName>
        <fullName evidence="7">Zn(2)-C6 fungal-type domain-containing protein</fullName>
    </recommendedName>
</protein>
<keyword evidence="9" id="KW-1185">Reference proteome</keyword>
<feature type="compositionally biased region" description="Low complexity" evidence="6">
    <location>
        <begin position="74"/>
        <end position="89"/>
    </location>
</feature>
<dbReference type="AlphaFoldDB" id="A0A7C8I8R4"/>
<keyword evidence="3" id="KW-0805">Transcription regulation</keyword>
<dbReference type="GO" id="GO:0000981">
    <property type="term" value="F:DNA-binding transcription factor activity, RNA polymerase II-specific"/>
    <property type="evidence" value="ECO:0007669"/>
    <property type="project" value="InterPro"/>
</dbReference>
<reference evidence="8 9" key="1">
    <citation type="submission" date="2020-01" db="EMBL/GenBank/DDBJ databases">
        <authorList>
            <consortium name="DOE Joint Genome Institute"/>
            <person name="Haridas S."/>
            <person name="Albert R."/>
            <person name="Binder M."/>
            <person name="Bloem J."/>
            <person name="Labutti K."/>
            <person name="Salamov A."/>
            <person name="Andreopoulos B."/>
            <person name="Baker S.E."/>
            <person name="Barry K."/>
            <person name="Bills G."/>
            <person name="Bluhm B.H."/>
            <person name="Cannon C."/>
            <person name="Castanera R."/>
            <person name="Culley D.E."/>
            <person name="Daum C."/>
            <person name="Ezra D."/>
            <person name="Gonzalez J.B."/>
            <person name="Henrissat B."/>
            <person name="Kuo A."/>
            <person name="Liang C."/>
            <person name="Lipzen A."/>
            <person name="Lutzoni F."/>
            <person name="Magnuson J."/>
            <person name="Mondo S."/>
            <person name="Nolan M."/>
            <person name="Ohm R."/>
            <person name="Pangilinan J."/>
            <person name="Park H.-J.H."/>
            <person name="Ramirez L."/>
            <person name="Alfaro M."/>
            <person name="Sun H."/>
            <person name="Tritt A."/>
            <person name="Yoshinaga Y."/>
            <person name="Zwiers L.-H.L."/>
            <person name="Turgeon B.G."/>
            <person name="Goodwin S.B."/>
            <person name="Spatafora J.W."/>
            <person name="Crous P.W."/>
            <person name="Grigoriev I.V."/>
        </authorList>
    </citation>
    <scope>NUCLEOTIDE SEQUENCE [LARGE SCALE GENOMIC DNA]</scope>
    <source>
        <strain evidence="8 9">CBS 611.86</strain>
    </source>
</reference>
<dbReference type="PANTHER" id="PTHR47660:SF3">
    <property type="entry name" value="FINGER DOMAIN PROTEIN, PUTATIVE (AFU_ORTHOLOGUE AFUA_4G03310)-RELATED"/>
    <property type="match status" value="1"/>
</dbReference>
<evidence type="ECO:0000313" key="9">
    <source>
        <dbReference type="Proteomes" id="UP000481861"/>
    </source>
</evidence>
<evidence type="ECO:0000256" key="2">
    <source>
        <dbReference type="ARBA" id="ARBA00022833"/>
    </source>
</evidence>
<gene>
    <name evidence="8" type="ORF">BDV95DRAFT_597746</name>
</gene>
<evidence type="ECO:0000256" key="4">
    <source>
        <dbReference type="ARBA" id="ARBA00023163"/>
    </source>
</evidence>